<dbReference type="Pfam" id="PF01554">
    <property type="entry name" value="MatE"/>
    <property type="match status" value="2"/>
</dbReference>
<feature type="transmembrane region" description="Helical" evidence="10">
    <location>
        <begin position="277"/>
        <end position="298"/>
    </location>
</feature>
<reference evidence="11" key="1">
    <citation type="submission" date="2019-02" db="EMBL/GenBank/DDBJ databases">
        <authorList>
            <person name="Gruber-Vodicka R. H."/>
            <person name="Seah K. B. B."/>
        </authorList>
    </citation>
    <scope>NUCLEOTIDE SEQUENCE</scope>
    <source>
        <strain evidence="11">BECK_BZ125</strain>
    </source>
</reference>
<feature type="transmembrane region" description="Helical" evidence="10">
    <location>
        <begin position="186"/>
        <end position="215"/>
    </location>
</feature>
<feature type="transmembrane region" description="Helical" evidence="10">
    <location>
        <begin position="12"/>
        <end position="33"/>
    </location>
</feature>
<dbReference type="GO" id="GO:0042910">
    <property type="term" value="F:xenobiotic transmembrane transporter activity"/>
    <property type="evidence" value="ECO:0007669"/>
    <property type="project" value="InterPro"/>
</dbReference>
<evidence type="ECO:0000256" key="8">
    <source>
        <dbReference type="ARBA" id="ARBA00023136"/>
    </source>
</evidence>
<feature type="transmembrane region" description="Helical" evidence="10">
    <location>
        <begin position="53"/>
        <end position="77"/>
    </location>
</feature>
<accession>A0A450YJF0</accession>
<keyword evidence="7" id="KW-0406">Ion transport</keyword>
<evidence type="ECO:0000256" key="9">
    <source>
        <dbReference type="ARBA" id="ARBA00031636"/>
    </source>
</evidence>
<proteinExistence type="predicted"/>
<feature type="transmembrane region" description="Helical" evidence="10">
    <location>
        <begin position="391"/>
        <end position="415"/>
    </location>
</feature>
<dbReference type="InterPro" id="IPR050222">
    <property type="entry name" value="MATE_MdtK"/>
</dbReference>
<organism evidence="11">
    <name type="scientific">Candidatus Kentrum sp. TC</name>
    <dbReference type="NCBI Taxonomy" id="2126339"/>
    <lineage>
        <taxon>Bacteria</taxon>
        <taxon>Pseudomonadati</taxon>
        <taxon>Pseudomonadota</taxon>
        <taxon>Gammaproteobacteria</taxon>
        <taxon>Candidatus Kentrum</taxon>
    </lineage>
</organism>
<dbReference type="PIRSF" id="PIRSF006603">
    <property type="entry name" value="DinF"/>
    <property type="match status" value="1"/>
</dbReference>
<evidence type="ECO:0000256" key="1">
    <source>
        <dbReference type="ARBA" id="ARBA00004429"/>
    </source>
</evidence>
<dbReference type="GO" id="GO:0005886">
    <property type="term" value="C:plasma membrane"/>
    <property type="evidence" value="ECO:0007669"/>
    <property type="project" value="UniProtKB-SubCell"/>
</dbReference>
<keyword evidence="3" id="KW-0050">Antiport</keyword>
<feature type="transmembrane region" description="Helical" evidence="10">
    <location>
        <begin position="89"/>
        <end position="109"/>
    </location>
</feature>
<dbReference type="GO" id="GO:0015297">
    <property type="term" value="F:antiporter activity"/>
    <property type="evidence" value="ECO:0007669"/>
    <property type="project" value="UniProtKB-KW"/>
</dbReference>
<keyword evidence="4" id="KW-1003">Cell membrane</keyword>
<evidence type="ECO:0000256" key="4">
    <source>
        <dbReference type="ARBA" id="ARBA00022475"/>
    </source>
</evidence>
<sequence>MSKLPTASEFGNLLKLSLPLAFGQMGTIAIGLTDNLMLGRLGPNALGAAGLAWSIYGIIVTMGMGLLFPTVVLAFRARGSGRLRAVPKIVRQGLWIAGILSVPICATLWNLEKILLVTGQIPELARMAGHYMDYFLWTVFPAFTFGVFMFAFTVMDRARTVAIIIWFAAGLNAVLNYALIFGNLGFLAMGMAGAGLASVIVYAFTHTVLFTLLAFHRFFKSASLFRRAWRPKWPILGQFLRLGWPKSLELLVINGLFSVTALLVGKLGVQAIAAHTIAFEITVVVHLGSLAIADAITARMGIISGRGDHAGMWRVLNSGFLLLFLFILPPMVILELFSPWAVMLFVGAGSEARTLLPIAAPVVTLVAFFIPADGLRLVVNHALNGLADMKISALIAAIAYWGVALPVGVLLGFVMELGVLGLWWGLIIGMGVAGAAYLARFQWVVRNFQMHREQSDCLPAYNFNRPTQSRCRFPR</sequence>
<evidence type="ECO:0000256" key="3">
    <source>
        <dbReference type="ARBA" id="ARBA00022449"/>
    </source>
</evidence>
<feature type="transmembrane region" description="Helical" evidence="10">
    <location>
        <begin position="134"/>
        <end position="154"/>
    </location>
</feature>
<dbReference type="EMBL" id="CAADFT010000013">
    <property type="protein sequence ID" value="VFK41663.1"/>
    <property type="molecule type" value="Genomic_DNA"/>
</dbReference>
<evidence type="ECO:0000313" key="11">
    <source>
        <dbReference type="EMBL" id="VFK41663.1"/>
    </source>
</evidence>
<feature type="transmembrane region" description="Helical" evidence="10">
    <location>
        <begin position="319"/>
        <end position="346"/>
    </location>
</feature>
<dbReference type="NCBIfam" id="TIGR00797">
    <property type="entry name" value="matE"/>
    <property type="match status" value="1"/>
</dbReference>
<dbReference type="InterPro" id="IPR048279">
    <property type="entry name" value="MdtK-like"/>
</dbReference>
<dbReference type="GO" id="GO:0006811">
    <property type="term" value="P:monoatomic ion transport"/>
    <property type="evidence" value="ECO:0007669"/>
    <property type="project" value="UniProtKB-KW"/>
</dbReference>
<keyword evidence="2" id="KW-0813">Transport</keyword>
<evidence type="ECO:0000256" key="6">
    <source>
        <dbReference type="ARBA" id="ARBA00022989"/>
    </source>
</evidence>
<dbReference type="InterPro" id="IPR002528">
    <property type="entry name" value="MATE_fam"/>
</dbReference>
<protein>
    <recommendedName>
        <fullName evidence="9">Multidrug-efflux transporter</fullName>
    </recommendedName>
</protein>
<feature type="transmembrane region" description="Helical" evidence="10">
    <location>
        <begin position="421"/>
        <end position="439"/>
    </location>
</feature>
<keyword evidence="6 10" id="KW-1133">Transmembrane helix</keyword>
<evidence type="ECO:0000256" key="5">
    <source>
        <dbReference type="ARBA" id="ARBA00022692"/>
    </source>
</evidence>
<feature type="transmembrane region" description="Helical" evidence="10">
    <location>
        <begin position="358"/>
        <end position="379"/>
    </location>
</feature>
<evidence type="ECO:0000256" key="2">
    <source>
        <dbReference type="ARBA" id="ARBA00022448"/>
    </source>
</evidence>
<keyword evidence="5 10" id="KW-0812">Transmembrane</keyword>
<evidence type="ECO:0000256" key="10">
    <source>
        <dbReference type="SAM" id="Phobius"/>
    </source>
</evidence>
<dbReference type="CDD" id="cd13131">
    <property type="entry name" value="MATE_NorM_like"/>
    <property type="match status" value="1"/>
</dbReference>
<comment type="subcellular location">
    <subcellularLocation>
        <location evidence="1">Cell inner membrane</location>
        <topology evidence="1">Multi-pass membrane protein</topology>
    </subcellularLocation>
</comment>
<gene>
    <name evidence="11" type="ORF">BECKTC1821E_GA0114239_10139</name>
</gene>
<feature type="transmembrane region" description="Helical" evidence="10">
    <location>
        <begin position="248"/>
        <end position="265"/>
    </location>
</feature>
<dbReference type="AlphaFoldDB" id="A0A450YJF0"/>
<name>A0A450YJF0_9GAMM</name>
<dbReference type="PANTHER" id="PTHR43298:SF2">
    <property type="entry name" value="FMN_FAD EXPORTER YEEO-RELATED"/>
    <property type="match status" value="1"/>
</dbReference>
<dbReference type="PANTHER" id="PTHR43298">
    <property type="entry name" value="MULTIDRUG RESISTANCE PROTEIN NORM-RELATED"/>
    <property type="match status" value="1"/>
</dbReference>
<feature type="transmembrane region" description="Helical" evidence="10">
    <location>
        <begin position="161"/>
        <end position="180"/>
    </location>
</feature>
<evidence type="ECO:0000256" key="7">
    <source>
        <dbReference type="ARBA" id="ARBA00023065"/>
    </source>
</evidence>
<keyword evidence="8 10" id="KW-0472">Membrane</keyword>